<gene>
    <name evidence="1" type="ORF">FNL39_11914</name>
</gene>
<protein>
    <submittedName>
        <fullName evidence="1">Uncharacterized protein</fullName>
    </submittedName>
</protein>
<evidence type="ECO:0000313" key="2">
    <source>
        <dbReference type="Proteomes" id="UP000798951"/>
    </source>
</evidence>
<accession>A0ABQ6YE76</accession>
<organism evidence="1 2">
    <name type="scientific">Nocardia caishijiensis</name>
    <dbReference type="NCBI Taxonomy" id="184756"/>
    <lineage>
        <taxon>Bacteria</taxon>
        <taxon>Bacillati</taxon>
        <taxon>Actinomycetota</taxon>
        <taxon>Actinomycetes</taxon>
        <taxon>Mycobacteriales</taxon>
        <taxon>Nocardiaceae</taxon>
        <taxon>Nocardia</taxon>
    </lineage>
</organism>
<comment type="caution">
    <text evidence="1">The sequence shown here is derived from an EMBL/GenBank/DDBJ whole genome shotgun (WGS) entry which is preliminary data.</text>
</comment>
<dbReference type="Proteomes" id="UP000798951">
    <property type="component" value="Unassembled WGS sequence"/>
</dbReference>
<reference evidence="1 2" key="1">
    <citation type="submission" date="2019-07" db="EMBL/GenBank/DDBJ databases">
        <title>Genomic Encyclopedia of Type Strains, Phase IV (KMG-IV): sequencing the most valuable type-strain genomes for metagenomic binning, comparative biology and taxonomic classification.</title>
        <authorList>
            <person name="Goeker M."/>
        </authorList>
    </citation>
    <scope>NUCLEOTIDE SEQUENCE [LARGE SCALE GENOMIC DNA]</scope>
    <source>
        <strain evidence="1 2">DSM 44831</strain>
    </source>
</reference>
<sequence>MAWLHLHPRSWYVVKVERLSAKPSMAAIFRATLRCRQCGRERSRVYLWFFLILRLTRMGIHHRAYQDKALALSRQIAADVGRGLDEDAA</sequence>
<keyword evidence="2" id="KW-1185">Reference proteome</keyword>
<proteinExistence type="predicted"/>
<evidence type="ECO:0000313" key="1">
    <source>
        <dbReference type="EMBL" id="KAF0835712.1"/>
    </source>
</evidence>
<dbReference type="EMBL" id="VMSD01000019">
    <property type="protein sequence ID" value="KAF0835712.1"/>
    <property type="molecule type" value="Genomic_DNA"/>
</dbReference>
<name>A0ABQ6YE76_9NOCA</name>